<organism evidence="1 2">
    <name type="scientific">Edaphosphingomonas laterariae</name>
    <dbReference type="NCBI Taxonomy" id="861865"/>
    <lineage>
        <taxon>Bacteria</taxon>
        <taxon>Pseudomonadati</taxon>
        <taxon>Pseudomonadota</taxon>
        <taxon>Alphaproteobacteria</taxon>
        <taxon>Sphingomonadales</taxon>
        <taxon>Rhizorhabdaceae</taxon>
        <taxon>Edaphosphingomonas</taxon>
    </lineage>
</organism>
<dbReference type="RefSeq" id="WP_144033835.1">
    <property type="nucleotide sequence ID" value="NZ_FZOS01000026.1"/>
</dbReference>
<evidence type="ECO:0000313" key="2">
    <source>
        <dbReference type="Proteomes" id="UP000198281"/>
    </source>
</evidence>
<dbReference type="Proteomes" id="UP000198281">
    <property type="component" value="Unassembled WGS sequence"/>
</dbReference>
<accession>A0A239IRK6</accession>
<gene>
    <name evidence="1" type="ORF">SAMN06295912_12630</name>
</gene>
<dbReference type="EMBL" id="FZOS01000026">
    <property type="protein sequence ID" value="SNS95713.1"/>
    <property type="molecule type" value="Genomic_DNA"/>
</dbReference>
<evidence type="ECO:0000313" key="1">
    <source>
        <dbReference type="EMBL" id="SNS95713.1"/>
    </source>
</evidence>
<keyword evidence="2" id="KW-1185">Reference proteome</keyword>
<dbReference type="AlphaFoldDB" id="A0A239IRK6"/>
<protein>
    <submittedName>
        <fullName evidence="1">Uncharacterized protein</fullName>
    </submittedName>
</protein>
<reference evidence="2" key="1">
    <citation type="submission" date="2017-06" db="EMBL/GenBank/DDBJ databases">
        <authorList>
            <person name="Varghese N."/>
            <person name="Submissions S."/>
        </authorList>
    </citation>
    <scope>NUCLEOTIDE SEQUENCE [LARGE SCALE GENOMIC DNA]</scope>
    <source>
        <strain evidence="2">LNB2</strain>
    </source>
</reference>
<sequence>MEEIDLRIAGAIAAQGRRQDQAPSAEILTLLSELADEGRIADLSIAFSAFARAHPANAPHVLGQIAAKVVNRYYYLRLKLPRKAIERWQIDHPDWADTFRDHINDSSGFVAVVENGAALIRRLDR</sequence>
<name>A0A239IRK6_9SPHN</name>
<proteinExistence type="predicted"/>